<name>A0A183DN35_9BILA</name>
<feature type="compositionally biased region" description="Low complexity" evidence="1">
    <location>
        <begin position="75"/>
        <end position="84"/>
    </location>
</feature>
<organism evidence="4">
    <name type="scientific">Gongylonema pulchrum</name>
    <dbReference type="NCBI Taxonomy" id="637853"/>
    <lineage>
        <taxon>Eukaryota</taxon>
        <taxon>Metazoa</taxon>
        <taxon>Ecdysozoa</taxon>
        <taxon>Nematoda</taxon>
        <taxon>Chromadorea</taxon>
        <taxon>Rhabditida</taxon>
        <taxon>Spirurina</taxon>
        <taxon>Spiruromorpha</taxon>
        <taxon>Spiruroidea</taxon>
        <taxon>Gongylonematidae</taxon>
        <taxon>Gongylonema</taxon>
    </lineage>
</organism>
<sequence>MITARTRSSANCHEIVKTSAVDGERRGNLCLVHQSGIRKEKVAVACQTDPDEETFPKITHCPRTSVPQPVANKGSFSPTSSTSSDGTLRLMIQNFKNMADTVRGPSKKIQTVPW</sequence>
<reference evidence="4" key="1">
    <citation type="submission" date="2016-06" db="UniProtKB">
        <authorList>
            <consortium name="WormBaseParasite"/>
        </authorList>
    </citation>
    <scope>IDENTIFICATION</scope>
</reference>
<reference evidence="2 3" key="2">
    <citation type="submission" date="2018-11" db="EMBL/GenBank/DDBJ databases">
        <authorList>
            <consortium name="Pathogen Informatics"/>
        </authorList>
    </citation>
    <scope>NUCLEOTIDE SEQUENCE [LARGE SCALE GENOMIC DNA]</scope>
</reference>
<evidence type="ECO:0000313" key="4">
    <source>
        <dbReference type="WBParaSite" id="GPUH_0001013901-mRNA-1"/>
    </source>
</evidence>
<evidence type="ECO:0000313" key="2">
    <source>
        <dbReference type="EMBL" id="VDN17019.1"/>
    </source>
</evidence>
<evidence type="ECO:0000313" key="3">
    <source>
        <dbReference type="Proteomes" id="UP000271098"/>
    </source>
</evidence>
<accession>A0A183DN35</accession>
<evidence type="ECO:0000256" key="1">
    <source>
        <dbReference type="SAM" id="MobiDB-lite"/>
    </source>
</evidence>
<gene>
    <name evidence="2" type="ORF">GPUH_LOCUS10126</name>
</gene>
<proteinExistence type="predicted"/>
<dbReference type="WBParaSite" id="GPUH_0001013901-mRNA-1">
    <property type="protein sequence ID" value="GPUH_0001013901-mRNA-1"/>
    <property type="gene ID" value="GPUH_0001013901"/>
</dbReference>
<dbReference type="EMBL" id="UYRT01077856">
    <property type="protein sequence ID" value="VDN17019.1"/>
    <property type="molecule type" value="Genomic_DNA"/>
</dbReference>
<protein>
    <submittedName>
        <fullName evidence="2 4">Uncharacterized protein</fullName>
    </submittedName>
</protein>
<keyword evidence="3" id="KW-1185">Reference proteome</keyword>
<dbReference type="AlphaFoldDB" id="A0A183DN35"/>
<dbReference type="Proteomes" id="UP000271098">
    <property type="component" value="Unassembled WGS sequence"/>
</dbReference>
<dbReference type="OrthoDB" id="10622429at2759"/>
<feature type="region of interest" description="Disordered" evidence="1">
    <location>
        <begin position="56"/>
        <end position="85"/>
    </location>
</feature>